<accession>A0A0D2QYY5</accession>
<evidence type="ECO:0000259" key="3">
    <source>
        <dbReference type="SMART" id="SM01100"/>
    </source>
</evidence>
<evidence type="ECO:0000256" key="1">
    <source>
        <dbReference type="SAM" id="MobiDB-lite"/>
    </source>
</evidence>
<feature type="domain" description="CRAL/TRIO N-terminal" evidence="3">
    <location>
        <begin position="95"/>
        <end position="120"/>
    </location>
</feature>
<dbReference type="PANTHER" id="PTHR46277">
    <property type="entry name" value="OS03G0850700 PROTEIN"/>
    <property type="match status" value="1"/>
</dbReference>
<dbReference type="SUPFAM" id="SSF52087">
    <property type="entry name" value="CRAL/TRIO domain"/>
    <property type="match status" value="1"/>
</dbReference>
<gene>
    <name evidence="4" type="ORF">B456_002G021200</name>
</gene>
<keyword evidence="5" id="KW-1185">Reference proteome</keyword>
<dbReference type="InterPro" id="IPR036273">
    <property type="entry name" value="CRAL/TRIO_N_dom_sf"/>
</dbReference>
<name>A0A0D2QYY5_GOSRA</name>
<dbReference type="InterPro" id="IPR011074">
    <property type="entry name" value="CRAL/TRIO_N_dom"/>
</dbReference>
<evidence type="ECO:0000313" key="4">
    <source>
        <dbReference type="EMBL" id="KJB12435.1"/>
    </source>
</evidence>
<dbReference type="Proteomes" id="UP000032304">
    <property type="component" value="Chromosome 2"/>
</dbReference>
<keyword evidence="2" id="KW-0472">Membrane</keyword>
<dbReference type="Gene3D" id="3.40.525.10">
    <property type="entry name" value="CRAL-TRIO lipid binding domain"/>
    <property type="match status" value="1"/>
</dbReference>
<dbReference type="EMBL" id="CM001741">
    <property type="protein sequence ID" value="KJB12435.1"/>
    <property type="molecule type" value="Genomic_DNA"/>
</dbReference>
<dbReference type="PANTHER" id="PTHR46277:SF3">
    <property type="entry name" value="BINDING PROTEIN, PUTATIVE-RELATED"/>
    <property type="match status" value="1"/>
</dbReference>
<keyword evidence="2" id="KW-1133">Transmembrane helix</keyword>
<dbReference type="SMART" id="SM01100">
    <property type="entry name" value="CRAL_TRIO_N"/>
    <property type="match status" value="1"/>
</dbReference>
<proteinExistence type="predicted"/>
<dbReference type="InterPro" id="IPR036865">
    <property type="entry name" value="CRAL-TRIO_dom_sf"/>
</dbReference>
<dbReference type="Gramene" id="KJB12435">
    <property type="protein sequence ID" value="KJB12435"/>
    <property type="gene ID" value="B456_002G021200"/>
</dbReference>
<dbReference type="SUPFAM" id="SSF46938">
    <property type="entry name" value="CRAL/TRIO N-terminal domain"/>
    <property type="match status" value="1"/>
</dbReference>
<organism evidence="4 5">
    <name type="scientific">Gossypium raimondii</name>
    <name type="common">Peruvian cotton</name>
    <name type="synonym">Gossypium klotzschianum subsp. raimondii</name>
    <dbReference type="NCBI Taxonomy" id="29730"/>
    <lineage>
        <taxon>Eukaryota</taxon>
        <taxon>Viridiplantae</taxon>
        <taxon>Streptophyta</taxon>
        <taxon>Embryophyta</taxon>
        <taxon>Tracheophyta</taxon>
        <taxon>Spermatophyta</taxon>
        <taxon>Magnoliopsida</taxon>
        <taxon>eudicotyledons</taxon>
        <taxon>Gunneridae</taxon>
        <taxon>Pentapetalae</taxon>
        <taxon>rosids</taxon>
        <taxon>malvids</taxon>
        <taxon>Malvales</taxon>
        <taxon>Malvaceae</taxon>
        <taxon>Malvoideae</taxon>
        <taxon>Gossypium</taxon>
    </lineage>
</organism>
<feature type="compositionally biased region" description="Basic and acidic residues" evidence="1">
    <location>
        <begin position="1"/>
        <end position="11"/>
    </location>
</feature>
<dbReference type="AlphaFoldDB" id="A0A0D2QYY5"/>
<evidence type="ECO:0000256" key="2">
    <source>
        <dbReference type="SAM" id="Phobius"/>
    </source>
</evidence>
<feature type="transmembrane region" description="Helical" evidence="2">
    <location>
        <begin position="66"/>
        <end position="91"/>
    </location>
</feature>
<sequence length="233" mass="27597">MDKEKKLKQTQEEEEEMEFKDCENHSQQAQQQEEEKEKIEIGDEIIRSKIGIMRALAERDDPSVKVLIWFIFQLFLTLGFHFYLNFFFIFFKEVDDFMIRRFLRARDLDIEKANTMLLKYLSWRRTFLPKGFVSESEISNQLADNKLCMQGVDKQGRPIVVAFGGRHKPTKGNLEEVKQCQEDKKSSWRSEISKDGDIRTAIFVHTSHLYRFSRIVTLRGLPNCLLFMCLTYS</sequence>
<evidence type="ECO:0000313" key="5">
    <source>
        <dbReference type="Proteomes" id="UP000032304"/>
    </source>
</evidence>
<feature type="region of interest" description="Disordered" evidence="1">
    <location>
        <begin position="1"/>
        <end position="37"/>
    </location>
</feature>
<reference evidence="4 5" key="1">
    <citation type="journal article" date="2012" name="Nature">
        <title>Repeated polyploidization of Gossypium genomes and the evolution of spinnable cotton fibres.</title>
        <authorList>
            <person name="Paterson A.H."/>
            <person name="Wendel J.F."/>
            <person name="Gundlach H."/>
            <person name="Guo H."/>
            <person name="Jenkins J."/>
            <person name="Jin D."/>
            <person name="Llewellyn D."/>
            <person name="Showmaker K.C."/>
            <person name="Shu S."/>
            <person name="Udall J."/>
            <person name="Yoo M.J."/>
            <person name="Byers R."/>
            <person name="Chen W."/>
            <person name="Doron-Faigenboim A."/>
            <person name="Duke M.V."/>
            <person name="Gong L."/>
            <person name="Grimwood J."/>
            <person name="Grover C."/>
            <person name="Grupp K."/>
            <person name="Hu G."/>
            <person name="Lee T.H."/>
            <person name="Li J."/>
            <person name="Lin L."/>
            <person name="Liu T."/>
            <person name="Marler B.S."/>
            <person name="Page J.T."/>
            <person name="Roberts A.W."/>
            <person name="Romanel E."/>
            <person name="Sanders W.S."/>
            <person name="Szadkowski E."/>
            <person name="Tan X."/>
            <person name="Tang H."/>
            <person name="Xu C."/>
            <person name="Wang J."/>
            <person name="Wang Z."/>
            <person name="Zhang D."/>
            <person name="Zhang L."/>
            <person name="Ashrafi H."/>
            <person name="Bedon F."/>
            <person name="Bowers J.E."/>
            <person name="Brubaker C.L."/>
            <person name="Chee P.W."/>
            <person name="Das S."/>
            <person name="Gingle A.R."/>
            <person name="Haigler C.H."/>
            <person name="Harker D."/>
            <person name="Hoffmann L.V."/>
            <person name="Hovav R."/>
            <person name="Jones D.C."/>
            <person name="Lemke C."/>
            <person name="Mansoor S."/>
            <person name="ur Rahman M."/>
            <person name="Rainville L.N."/>
            <person name="Rambani A."/>
            <person name="Reddy U.K."/>
            <person name="Rong J.K."/>
            <person name="Saranga Y."/>
            <person name="Scheffler B.E."/>
            <person name="Scheffler J.A."/>
            <person name="Stelly D.M."/>
            <person name="Triplett B.A."/>
            <person name="Van Deynze A."/>
            <person name="Vaslin M.F."/>
            <person name="Waghmare V.N."/>
            <person name="Walford S.A."/>
            <person name="Wright R.J."/>
            <person name="Zaki E.A."/>
            <person name="Zhang T."/>
            <person name="Dennis E.S."/>
            <person name="Mayer K.F."/>
            <person name="Peterson D.G."/>
            <person name="Rokhsar D.S."/>
            <person name="Wang X."/>
            <person name="Schmutz J."/>
        </authorList>
    </citation>
    <scope>NUCLEOTIDE SEQUENCE [LARGE SCALE GENOMIC DNA]</scope>
</reference>
<keyword evidence="2" id="KW-0812">Transmembrane</keyword>
<protein>
    <recommendedName>
        <fullName evidence="3">CRAL/TRIO N-terminal domain-containing protein</fullName>
    </recommendedName>
</protein>